<protein>
    <recommendedName>
        <fullName evidence="7">Hemicentin-1</fullName>
    </recommendedName>
</protein>
<dbReference type="Proteomes" id="UP000005408">
    <property type="component" value="Unassembled WGS sequence"/>
</dbReference>
<feature type="compositionally biased region" description="Polar residues" evidence="3">
    <location>
        <begin position="208"/>
        <end position="217"/>
    </location>
</feature>
<dbReference type="AlphaFoldDB" id="A0A8W8I5Q6"/>
<evidence type="ECO:0000256" key="2">
    <source>
        <dbReference type="ARBA" id="ARBA00023157"/>
    </source>
</evidence>
<evidence type="ECO:0000256" key="4">
    <source>
        <dbReference type="SAM" id="SignalP"/>
    </source>
</evidence>
<dbReference type="PANTHER" id="PTHR22906:SF21">
    <property type="entry name" value="SEMA DOMAIN-CONTAINING PROTEIN"/>
    <property type="match status" value="1"/>
</dbReference>
<dbReference type="SMART" id="SM00209">
    <property type="entry name" value="TSP1"/>
    <property type="match status" value="3"/>
</dbReference>
<dbReference type="InterPro" id="IPR052065">
    <property type="entry name" value="Compl_asym_regulator"/>
</dbReference>
<reference evidence="5" key="1">
    <citation type="submission" date="2022-08" db="UniProtKB">
        <authorList>
            <consortium name="EnsemblMetazoa"/>
        </authorList>
    </citation>
    <scope>IDENTIFICATION</scope>
    <source>
        <strain evidence="5">05x7-T-G4-1.051#20</strain>
    </source>
</reference>
<dbReference type="SUPFAM" id="SSF82895">
    <property type="entry name" value="TSP-1 type 1 repeat"/>
    <property type="match status" value="3"/>
</dbReference>
<dbReference type="PRINTS" id="PR01705">
    <property type="entry name" value="TSP1REPEAT"/>
</dbReference>
<feature type="region of interest" description="Disordered" evidence="3">
    <location>
        <begin position="208"/>
        <end position="230"/>
    </location>
</feature>
<dbReference type="PROSITE" id="PS50092">
    <property type="entry name" value="TSP1"/>
    <property type="match status" value="3"/>
</dbReference>
<keyword evidence="4" id="KW-0732">Signal</keyword>
<keyword evidence="1" id="KW-0677">Repeat</keyword>
<dbReference type="InterPro" id="IPR000884">
    <property type="entry name" value="TSP1_rpt"/>
</dbReference>
<organism evidence="5 6">
    <name type="scientific">Magallana gigas</name>
    <name type="common">Pacific oyster</name>
    <name type="synonym">Crassostrea gigas</name>
    <dbReference type="NCBI Taxonomy" id="29159"/>
    <lineage>
        <taxon>Eukaryota</taxon>
        <taxon>Metazoa</taxon>
        <taxon>Spiralia</taxon>
        <taxon>Lophotrochozoa</taxon>
        <taxon>Mollusca</taxon>
        <taxon>Bivalvia</taxon>
        <taxon>Autobranchia</taxon>
        <taxon>Pteriomorphia</taxon>
        <taxon>Ostreida</taxon>
        <taxon>Ostreoidea</taxon>
        <taxon>Ostreidae</taxon>
        <taxon>Magallana</taxon>
    </lineage>
</organism>
<sequence length="230" mass="25021">MSSKWGLALLFGFFPIICTVPLSDKELEDFRAKCHSYSHHSAQTILEGVISTVNNILNINGGWSGWYTQSRCSATCGRGVFTYIRYCNNPTPAYGGRNCHGPSTKYEACKLQPCPVNGGWSGWYTQSRCSATCGRGVITYIRSCNNPTPSYGGHSCNGPSTKYEACKLQPCPVDGGWSSWQNPTQCSVTCGGGLRKRTRTCNHPTPANGGNQCQGRSLQREHCNTNPCPG</sequence>
<dbReference type="Gene3D" id="2.20.100.10">
    <property type="entry name" value="Thrombospondin type-1 (TSP1) repeat"/>
    <property type="match status" value="3"/>
</dbReference>
<feature type="chain" id="PRO_5036448626" description="Hemicentin-1" evidence="4">
    <location>
        <begin position="20"/>
        <end position="230"/>
    </location>
</feature>
<dbReference type="FunFam" id="2.20.100.10:FF:000001">
    <property type="entry name" value="semaphorin-5A isoform X1"/>
    <property type="match status" value="2"/>
</dbReference>
<proteinExistence type="predicted"/>
<evidence type="ECO:0000256" key="3">
    <source>
        <dbReference type="SAM" id="MobiDB-lite"/>
    </source>
</evidence>
<evidence type="ECO:0000256" key="1">
    <source>
        <dbReference type="ARBA" id="ARBA00022737"/>
    </source>
</evidence>
<dbReference type="EnsemblMetazoa" id="G12688.1">
    <property type="protein sequence ID" value="G12688.1:cds"/>
    <property type="gene ID" value="G12688"/>
</dbReference>
<dbReference type="PANTHER" id="PTHR22906">
    <property type="entry name" value="PROPERDIN"/>
    <property type="match status" value="1"/>
</dbReference>
<keyword evidence="6" id="KW-1185">Reference proteome</keyword>
<keyword evidence="2" id="KW-1015">Disulfide bond</keyword>
<dbReference type="FunFam" id="2.20.100.10:FF:000007">
    <property type="entry name" value="Thrombospondin 1"/>
    <property type="match status" value="1"/>
</dbReference>
<evidence type="ECO:0008006" key="7">
    <source>
        <dbReference type="Google" id="ProtNLM"/>
    </source>
</evidence>
<evidence type="ECO:0000313" key="6">
    <source>
        <dbReference type="Proteomes" id="UP000005408"/>
    </source>
</evidence>
<accession>A0A8W8I5Q6</accession>
<dbReference type="Pfam" id="PF00090">
    <property type="entry name" value="TSP_1"/>
    <property type="match status" value="3"/>
</dbReference>
<name>A0A8W8I5Q6_MAGGI</name>
<dbReference type="InterPro" id="IPR036383">
    <property type="entry name" value="TSP1_rpt_sf"/>
</dbReference>
<evidence type="ECO:0000313" key="5">
    <source>
        <dbReference type="EnsemblMetazoa" id="G12688.1:cds"/>
    </source>
</evidence>
<feature type="signal peptide" evidence="4">
    <location>
        <begin position="1"/>
        <end position="19"/>
    </location>
</feature>